<dbReference type="InterPro" id="IPR012349">
    <property type="entry name" value="Split_barrel_FMN-bd"/>
</dbReference>
<proteinExistence type="predicted"/>
<gene>
    <name evidence="1" type="ORF">H4W81_007183</name>
</gene>
<reference evidence="1 2" key="1">
    <citation type="submission" date="2020-10" db="EMBL/GenBank/DDBJ databases">
        <title>Sequencing the genomes of 1000 actinobacteria strains.</title>
        <authorList>
            <person name="Klenk H.-P."/>
        </authorList>
    </citation>
    <scope>NUCLEOTIDE SEQUENCE [LARGE SCALE GENOMIC DNA]</scope>
    <source>
        <strain evidence="1 2">DSM 43748</strain>
    </source>
</reference>
<sequence length="51" mass="5852">MLYQWDAAARIIRFSTTADRIKVRRLRNDPRASLHVSSEDHWPSAVAEGEA</sequence>
<name>A0ABR9KQV8_9ACTN</name>
<dbReference type="Proteomes" id="UP000661607">
    <property type="component" value="Unassembled WGS sequence"/>
</dbReference>
<comment type="caution">
    <text evidence="1">The sequence shown here is derived from an EMBL/GenBank/DDBJ whole genome shotgun (WGS) entry which is preliminary data.</text>
</comment>
<dbReference type="EMBL" id="JADBEF010000001">
    <property type="protein sequence ID" value="MBE1564404.1"/>
    <property type="molecule type" value="Genomic_DNA"/>
</dbReference>
<evidence type="ECO:0000313" key="1">
    <source>
        <dbReference type="EMBL" id="MBE1564404.1"/>
    </source>
</evidence>
<evidence type="ECO:0000313" key="2">
    <source>
        <dbReference type="Proteomes" id="UP000661607"/>
    </source>
</evidence>
<dbReference type="SUPFAM" id="SSF50475">
    <property type="entry name" value="FMN-binding split barrel"/>
    <property type="match status" value="1"/>
</dbReference>
<accession>A0ABR9KQV8</accession>
<organism evidence="1 2">
    <name type="scientific">Nonomuraea africana</name>
    <dbReference type="NCBI Taxonomy" id="46171"/>
    <lineage>
        <taxon>Bacteria</taxon>
        <taxon>Bacillati</taxon>
        <taxon>Actinomycetota</taxon>
        <taxon>Actinomycetes</taxon>
        <taxon>Streptosporangiales</taxon>
        <taxon>Streptosporangiaceae</taxon>
        <taxon>Nonomuraea</taxon>
    </lineage>
</organism>
<keyword evidence="2" id="KW-1185">Reference proteome</keyword>
<dbReference type="Gene3D" id="2.30.110.10">
    <property type="entry name" value="Electron Transport, Fmn-binding Protein, Chain A"/>
    <property type="match status" value="1"/>
</dbReference>
<protein>
    <submittedName>
        <fullName evidence="1">General stress protein 26</fullName>
    </submittedName>
</protein>